<evidence type="ECO:0000313" key="2">
    <source>
        <dbReference type="Proteomes" id="UP001145114"/>
    </source>
</evidence>
<dbReference type="EMBL" id="JAMZIH010005160">
    <property type="protein sequence ID" value="KAJ1675859.1"/>
    <property type="molecule type" value="Genomic_DNA"/>
</dbReference>
<gene>
    <name evidence="1" type="primary">DNAJC12</name>
    <name evidence="1" type="ORF">EV182_000434</name>
</gene>
<dbReference type="Proteomes" id="UP001145114">
    <property type="component" value="Unassembled WGS sequence"/>
</dbReference>
<accession>A0ACC1HND1</accession>
<comment type="caution">
    <text evidence="1">The sequence shown here is derived from an EMBL/GenBank/DDBJ whole genome shotgun (WGS) entry which is preliminary data.</text>
</comment>
<name>A0ACC1HND1_9FUNG</name>
<organism evidence="1 2">
    <name type="scientific">Spiromyces aspiralis</name>
    <dbReference type="NCBI Taxonomy" id="68401"/>
    <lineage>
        <taxon>Eukaryota</taxon>
        <taxon>Fungi</taxon>
        <taxon>Fungi incertae sedis</taxon>
        <taxon>Zoopagomycota</taxon>
        <taxon>Kickxellomycotina</taxon>
        <taxon>Kickxellomycetes</taxon>
        <taxon>Kickxellales</taxon>
        <taxon>Kickxellaceae</taxon>
        <taxon>Spiromyces</taxon>
    </lineage>
</organism>
<protein>
    <submittedName>
        <fullName evidence="1">DnaJ sub C member 12</fullName>
    </submittedName>
</protein>
<proteinExistence type="predicted"/>
<evidence type="ECO:0000313" key="1">
    <source>
        <dbReference type="EMBL" id="KAJ1675859.1"/>
    </source>
</evidence>
<keyword evidence="2" id="KW-1185">Reference proteome</keyword>
<sequence>MSAKTATLDDILNARDSKDDEREVDYYAVLNCTPLSTVEQIRAEYRALARMHHPDRTGGTRDYQFEQIAVAYRVLESPEERAAYDQWRQSGLRIPYRQWRNLKSGHSMHWKADPSDLVAALLPCSPPSTIAGAPASSAMGQHRQANDDLYARFRNYEI</sequence>
<reference evidence="1" key="1">
    <citation type="submission" date="2022-06" db="EMBL/GenBank/DDBJ databases">
        <title>Phylogenomic reconstructions and comparative analyses of Kickxellomycotina fungi.</title>
        <authorList>
            <person name="Reynolds N.K."/>
            <person name="Stajich J.E."/>
            <person name="Barry K."/>
            <person name="Grigoriev I.V."/>
            <person name="Crous P."/>
            <person name="Smith M.E."/>
        </authorList>
    </citation>
    <scope>NUCLEOTIDE SEQUENCE</scope>
    <source>
        <strain evidence="1">RSA 2271</strain>
    </source>
</reference>